<keyword evidence="12" id="KW-0676">Redox-active center</keyword>
<evidence type="ECO:0000256" key="4">
    <source>
        <dbReference type="ARBA" id="ARBA00022630"/>
    </source>
</evidence>
<evidence type="ECO:0000256" key="8">
    <source>
        <dbReference type="ARBA" id="ARBA00049187"/>
    </source>
</evidence>
<keyword evidence="5 10" id="KW-0274">FAD</keyword>
<comment type="subcellular location">
    <subcellularLocation>
        <location evidence="1">Cytoplasm</location>
    </subcellularLocation>
</comment>
<dbReference type="PANTHER" id="PTHR22912">
    <property type="entry name" value="DISULFIDE OXIDOREDUCTASE"/>
    <property type="match status" value="1"/>
</dbReference>
<dbReference type="EC" id="1.8.1.4" evidence="3 12"/>
<evidence type="ECO:0000313" key="16">
    <source>
        <dbReference type="EMBL" id="KUK68582.1"/>
    </source>
</evidence>
<dbReference type="PIRSF" id="PIRSF000350">
    <property type="entry name" value="Mercury_reductase_MerA"/>
    <property type="match status" value="1"/>
</dbReference>
<dbReference type="SUPFAM" id="SSF55424">
    <property type="entry name" value="FAD/NAD-linked reductases, dimerisation (C-terminal) domain"/>
    <property type="match status" value="1"/>
</dbReference>
<feature type="binding site" evidence="10">
    <location>
        <begin position="307"/>
        <end position="310"/>
    </location>
    <ligand>
        <name>FAD</name>
        <dbReference type="ChEBI" id="CHEBI:57692"/>
    </ligand>
</feature>
<keyword evidence="4 12" id="KW-0285">Flavoprotein</keyword>
<dbReference type="Pfam" id="PF07992">
    <property type="entry name" value="Pyr_redox_2"/>
    <property type="match status" value="1"/>
</dbReference>
<dbReference type="SUPFAM" id="SSF51905">
    <property type="entry name" value="FAD/NAD(P)-binding domain"/>
    <property type="match status" value="1"/>
</dbReference>
<comment type="miscellaneous">
    <text evidence="12">The active site is a redox-active disulfide bond.</text>
</comment>
<keyword evidence="7 10" id="KW-0520">NAD</keyword>
<evidence type="ECO:0000313" key="15">
    <source>
        <dbReference type="EMBL" id="HCO70529.1"/>
    </source>
</evidence>
<dbReference type="GO" id="GO:0005737">
    <property type="term" value="C:cytoplasm"/>
    <property type="evidence" value="ECO:0007669"/>
    <property type="project" value="UniProtKB-SubCell"/>
</dbReference>
<dbReference type="InterPro" id="IPR023753">
    <property type="entry name" value="FAD/NAD-binding_dom"/>
</dbReference>
<evidence type="ECO:0000259" key="14">
    <source>
        <dbReference type="Pfam" id="PF07992"/>
    </source>
</evidence>
<reference evidence="15 20" key="3">
    <citation type="journal article" date="2018" name="Nat. Biotechnol.">
        <title>A standardized bacterial taxonomy based on genome phylogeny substantially revises the tree of life.</title>
        <authorList>
            <person name="Parks D.H."/>
            <person name="Chuvochina M."/>
            <person name="Waite D.W."/>
            <person name="Rinke C."/>
            <person name="Skarshewski A."/>
            <person name="Chaumeil P.A."/>
            <person name="Hugenholtz P."/>
        </authorList>
    </citation>
    <scope>NUCLEOTIDE SEQUENCE [LARGE SCALE GENOMIC DNA]</scope>
    <source>
        <strain evidence="15">UBA9905</strain>
    </source>
</reference>
<dbReference type="FunFam" id="3.30.390.30:FF:000001">
    <property type="entry name" value="Dihydrolipoyl dehydrogenase"/>
    <property type="match status" value="1"/>
</dbReference>
<keyword evidence="10" id="KW-0547">Nucleotide-binding</keyword>
<dbReference type="AlphaFoldDB" id="A0A101H1T4"/>
<evidence type="ECO:0000259" key="13">
    <source>
        <dbReference type="Pfam" id="PF02852"/>
    </source>
</evidence>
<dbReference type="PATRIC" id="fig|1236046.5.peg.1372"/>
<evidence type="ECO:0000313" key="19">
    <source>
        <dbReference type="Proteomes" id="UP000055014"/>
    </source>
</evidence>
<dbReference type="Gene3D" id="3.30.390.30">
    <property type="match status" value="1"/>
</dbReference>
<dbReference type="GO" id="GO:0006103">
    <property type="term" value="P:2-oxoglutarate metabolic process"/>
    <property type="evidence" value="ECO:0007669"/>
    <property type="project" value="TreeGrafter"/>
</dbReference>
<feature type="domain" description="FAD/NAD(P)-binding" evidence="14">
    <location>
        <begin position="3"/>
        <end position="316"/>
    </location>
</feature>
<evidence type="ECO:0000256" key="5">
    <source>
        <dbReference type="ARBA" id="ARBA00022827"/>
    </source>
</evidence>
<dbReference type="GO" id="GO:0050660">
    <property type="term" value="F:flavin adenine dinucleotide binding"/>
    <property type="evidence" value="ECO:0007669"/>
    <property type="project" value="InterPro"/>
</dbReference>
<name>A0A101H1T4_9BACT</name>
<evidence type="ECO:0000256" key="11">
    <source>
        <dbReference type="PIRSR" id="PIRSR000350-4"/>
    </source>
</evidence>
<dbReference type="NCBIfam" id="TIGR01350">
    <property type="entry name" value="lipoamide_DH"/>
    <property type="match status" value="1"/>
</dbReference>
<dbReference type="EMBL" id="DQBS01000181">
    <property type="protein sequence ID" value="HCO70529.1"/>
    <property type="molecule type" value="Genomic_DNA"/>
</dbReference>
<dbReference type="EMBL" id="LGGH01000006">
    <property type="protein sequence ID" value="KUK68582.1"/>
    <property type="molecule type" value="Genomic_DNA"/>
</dbReference>
<evidence type="ECO:0000256" key="1">
    <source>
        <dbReference type="ARBA" id="ARBA00004496"/>
    </source>
</evidence>
<feature type="binding site" evidence="10">
    <location>
        <position position="197"/>
    </location>
    <ligand>
        <name>NAD(+)</name>
        <dbReference type="ChEBI" id="CHEBI:57540"/>
    </ligand>
</feature>
<reference evidence="16" key="1">
    <citation type="journal article" date="2015" name="MBio">
        <title>Genome-resolved metagenomic analysis reveals roles for candidate phyla and other microbial community members in biogeochemical transformations in oil reservoirs.</title>
        <authorList>
            <person name="Hu P."/>
            <person name="Tom L."/>
            <person name="Singh A."/>
            <person name="Thomas B.C."/>
            <person name="Baker B.J."/>
            <person name="Piceno Y.M."/>
            <person name="Andersen G.L."/>
            <person name="Banfield J.F."/>
        </authorList>
    </citation>
    <scope>NUCLEOTIDE SEQUENCE [LARGE SCALE GENOMIC DNA]</scope>
    <source>
        <strain evidence="16">46_47</strain>
        <strain evidence="17">46_70</strain>
    </source>
</reference>
<evidence type="ECO:0000313" key="20">
    <source>
        <dbReference type="Proteomes" id="UP000264215"/>
    </source>
</evidence>
<comment type="caution">
    <text evidence="16">The sequence shown here is derived from an EMBL/GenBank/DDBJ whole genome shotgun (WGS) entry which is preliminary data.</text>
</comment>
<evidence type="ECO:0000256" key="6">
    <source>
        <dbReference type="ARBA" id="ARBA00023002"/>
    </source>
</evidence>
<protein>
    <recommendedName>
        <fullName evidence="3 12">Dihydrolipoyl dehydrogenase</fullName>
        <ecNumber evidence="3 12">1.8.1.4</ecNumber>
    </recommendedName>
</protein>
<dbReference type="EMBL" id="LGGW01000016">
    <property type="protein sequence ID" value="KUK90900.1"/>
    <property type="molecule type" value="Genomic_DNA"/>
</dbReference>
<comment type="cofactor">
    <cofactor evidence="10 12">
        <name>FAD</name>
        <dbReference type="ChEBI" id="CHEBI:57692"/>
    </cofactor>
    <text evidence="10 12">Binds 1 FAD per subunit.</text>
</comment>
<feature type="disulfide bond" description="Redox-active" evidence="11">
    <location>
        <begin position="39"/>
        <end position="44"/>
    </location>
</feature>
<dbReference type="InterPro" id="IPR001100">
    <property type="entry name" value="Pyr_nuc-diS_OxRdtase"/>
</dbReference>
<dbReference type="PRINTS" id="PR00411">
    <property type="entry name" value="PNDRDTASEI"/>
</dbReference>
<gene>
    <name evidence="15" type="primary">lpdA</name>
    <name evidence="15" type="ORF">DIT26_08165</name>
    <name evidence="16" type="ORF">XD86_0092</name>
    <name evidence="17" type="ORF">XE02_0325</name>
</gene>
<accession>A0A101H1T4</accession>
<evidence type="ECO:0000256" key="10">
    <source>
        <dbReference type="PIRSR" id="PIRSR000350-3"/>
    </source>
</evidence>
<evidence type="ECO:0000256" key="12">
    <source>
        <dbReference type="RuleBase" id="RU003692"/>
    </source>
</evidence>
<organism evidence="16 18">
    <name type="scientific">Mesotoga infera</name>
    <dbReference type="NCBI Taxonomy" id="1236046"/>
    <lineage>
        <taxon>Bacteria</taxon>
        <taxon>Thermotogati</taxon>
        <taxon>Thermotogota</taxon>
        <taxon>Thermotogae</taxon>
        <taxon>Kosmotogales</taxon>
        <taxon>Kosmotogaceae</taxon>
        <taxon>Mesotoga</taxon>
    </lineage>
</organism>
<feature type="binding site" evidence="10">
    <location>
        <begin position="174"/>
        <end position="181"/>
    </location>
    <ligand>
        <name>NAD(+)</name>
        <dbReference type="ChEBI" id="CHEBI:57540"/>
    </ligand>
</feature>
<feature type="binding site" evidence="10">
    <location>
        <position position="263"/>
    </location>
    <ligand>
        <name>NAD(+)</name>
        <dbReference type="ChEBI" id="CHEBI:57540"/>
    </ligand>
</feature>
<dbReference type="InterPro" id="IPR016156">
    <property type="entry name" value="FAD/NAD-linked_Rdtase_dimer_sf"/>
</dbReference>
<dbReference type="InterPro" id="IPR036188">
    <property type="entry name" value="FAD/NAD-bd_sf"/>
</dbReference>
<evidence type="ECO:0000313" key="17">
    <source>
        <dbReference type="EMBL" id="KUK90900.1"/>
    </source>
</evidence>
<dbReference type="InterPro" id="IPR050151">
    <property type="entry name" value="Class-I_Pyr_Nuc-Dis_Oxidored"/>
</dbReference>
<keyword evidence="6 12" id="KW-0560">Oxidoreductase</keyword>
<dbReference type="InterPro" id="IPR004099">
    <property type="entry name" value="Pyr_nucl-diS_OxRdtase_dimer"/>
</dbReference>
<feature type="active site" description="Proton acceptor" evidence="9">
    <location>
        <position position="432"/>
    </location>
</feature>
<dbReference type="InterPro" id="IPR006258">
    <property type="entry name" value="Lipoamide_DH"/>
</dbReference>
<dbReference type="Proteomes" id="UP000055014">
    <property type="component" value="Unassembled WGS sequence"/>
</dbReference>
<dbReference type="PRINTS" id="PR00368">
    <property type="entry name" value="FADPNR"/>
</dbReference>
<feature type="domain" description="Pyridine nucleotide-disulphide oxidoreductase dimerisation" evidence="13">
    <location>
        <begin position="335"/>
        <end position="439"/>
    </location>
</feature>
<evidence type="ECO:0000256" key="9">
    <source>
        <dbReference type="PIRSR" id="PIRSR000350-2"/>
    </source>
</evidence>
<dbReference type="Pfam" id="PF02852">
    <property type="entry name" value="Pyr_redox_dim"/>
    <property type="match status" value="1"/>
</dbReference>
<feature type="binding site" evidence="10">
    <location>
        <position position="301"/>
    </location>
    <ligand>
        <name>FAD</name>
        <dbReference type="ChEBI" id="CHEBI:57692"/>
    </ligand>
</feature>
<dbReference type="Proteomes" id="UP000264215">
    <property type="component" value="Unassembled WGS sequence"/>
</dbReference>
<dbReference type="Proteomes" id="UP000054260">
    <property type="component" value="Unassembled WGS sequence"/>
</dbReference>
<comment type="catalytic activity">
    <reaction evidence="8 12">
        <text>N(6)-[(R)-dihydrolipoyl]-L-lysyl-[protein] + NAD(+) = N(6)-[(R)-lipoyl]-L-lysyl-[protein] + NADH + H(+)</text>
        <dbReference type="Rhea" id="RHEA:15045"/>
        <dbReference type="Rhea" id="RHEA-COMP:10474"/>
        <dbReference type="Rhea" id="RHEA-COMP:10475"/>
        <dbReference type="ChEBI" id="CHEBI:15378"/>
        <dbReference type="ChEBI" id="CHEBI:57540"/>
        <dbReference type="ChEBI" id="CHEBI:57945"/>
        <dbReference type="ChEBI" id="CHEBI:83099"/>
        <dbReference type="ChEBI" id="CHEBI:83100"/>
        <dbReference type="EC" id="1.8.1.4"/>
    </reaction>
</comment>
<evidence type="ECO:0000256" key="2">
    <source>
        <dbReference type="ARBA" id="ARBA00007532"/>
    </source>
</evidence>
<dbReference type="PANTHER" id="PTHR22912:SF217">
    <property type="entry name" value="DIHYDROLIPOYL DEHYDROGENASE"/>
    <property type="match status" value="1"/>
</dbReference>
<sequence length="453" mass="49333">MLDAVVIGGGPGGYVCAIRIAQLGKRVALVEKEYLGGTCTNWGCIPTKAMLTSAHLYTEIANKSKRLGIEISGLDYDLKKITSHMNRTITMSRKGIEHLLKKNEVDFFNDNAVIKDAKHVLLEQSGEILETDNIVIASGSEPSMFKPFSEIEGVWTSNDVFQMEEMPESLVIVGGGVIGVEFATFFSSFRVKTTIVELANHILPYEDADVADDIRKSLTRRGVEIIERSKVTEVEKEESSYILNAEGEQEISLQSEKVLVAVGRRPSITEDIRNLGLKIDKGVVTNSNMETSIDGVYAIGDIRAGIMLAHVASYEGIVAAHNIAGEDLKMDYSAVPSIIFSSPEVGSTGLRENEIEDKERVEIAKFPLSANGRARTVLENTGFVKVIADKESGRVLGMSIVSPSATELIMEGVIAVKNRLTVEELENSIHPHPTLSETILGALEGIDGMSIHI</sequence>
<reference evidence="18 19" key="2">
    <citation type="journal article" date="2015" name="MBio">
        <title>Genome-Resolved Metagenomic Analysis Reveals Roles for Candidate Phyla and Other Microbial Community Members in Biogeochemical Transformations in Oil Reservoirs.</title>
        <authorList>
            <person name="Hu P."/>
            <person name="Tom L."/>
            <person name="Singh A."/>
            <person name="Thomas B.C."/>
            <person name="Baker B.J."/>
            <person name="Piceno Y.M."/>
            <person name="Andersen G.L."/>
            <person name="Banfield J.F."/>
        </authorList>
    </citation>
    <scope>NUCLEOTIDE SEQUENCE [LARGE SCALE GENOMIC DNA]</scope>
</reference>
<evidence type="ECO:0000313" key="18">
    <source>
        <dbReference type="Proteomes" id="UP000054260"/>
    </source>
</evidence>
<proteinExistence type="inferred from homology"/>
<evidence type="ECO:0000256" key="7">
    <source>
        <dbReference type="ARBA" id="ARBA00023027"/>
    </source>
</evidence>
<feature type="binding site" evidence="10">
    <location>
        <position position="48"/>
    </location>
    <ligand>
        <name>FAD</name>
        <dbReference type="ChEBI" id="CHEBI:57692"/>
    </ligand>
</feature>
<dbReference type="Gene3D" id="3.50.50.60">
    <property type="entry name" value="FAD/NAD(P)-binding domain"/>
    <property type="match status" value="2"/>
</dbReference>
<dbReference type="GO" id="GO:0004148">
    <property type="term" value="F:dihydrolipoyl dehydrogenase (NADH) activity"/>
    <property type="evidence" value="ECO:0007669"/>
    <property type="project" value="UniProtKB-EC"/>
</dbReference>
<comment type="similarity">
    <text evidence="2 12">Belongs to the class-I pyridine nucleotide-disulfide oxidoreductase family.</text>
</comment>
<evidence type="ECO:0000256" key="3">
    <source>
        <dbReference type="ARBA" id="ARBA00012608"/>
    </source>
</evidence>